<evidence type="ECO:0000313" key="2">
    <source>
        <dbReference type="Proteomes" id="UP001295794"/>
    </source>
</evidence>
<gene>
    <name evidence="1" type="ORF">MYCIT1_LOCUS10769</name>
</gene>
<organism evidence="1 2">
    <name type="scientific">Mycena citricolor</name>
    <dbReference type="NCBI Taxonomy" id="2018698"/>
    <lineage>
        <taxon>Eukaryota</taxon>
        <taxon>Fungi</taxon>
        <taxon>Dikarya</taxon>
        <taxon>Basidiomycota</taxon>
        <taxon>Agaricomycotina</taxon>
        <taxon>Agaricomycetes</taxon>
        <taxon>Agaricomycetidae</taxon>
        <taxon>Agaricales</taxon>
        <taxon>Marasmiineae</taxon>
        <taxon>Mycenaceae</taxon>
        <taxon>Mycena</taxon>
    </lineage>
</organism>
<dbReference type="EMBL" id="CAVNYO010000136">
    <property type="protein sequence ID" value="CAK5267882.1"/>
    <property type="molecule type" value="Genomic_DNA"/>
</dbReference>
<protein>
    <submittedName>
        <fullName evidence="1">Uncharacterized protein</fullName>
    </submittedName>
</protein>
<reference evidence="1" key="1">
    <citation type="submission" date="2023-11" db="EMBL/GenBank/DDBJ databases">
        <authorList>
            <person name="De Vega J J."/>
            <person name="De Vega J J."/>
        </authorList>
    </citation>
    <scope>NUCLEOTIDE SEQUENCE</scope>
</reference>
<dbReference type="AlphaFoldDB" id="A0AAD2JXV8"/>
<sequence length="58" mass="6277">KCFVLHLGSKKRAPDTLLRLLKGLVETSFGSHARGAVCGHQWTRSMICTTANVNHGAT</sequence>
<evidence type="ECO:0000313" key="1">
    <source>
        <dbReference type="EMBL" id="CAK5267882.1"/>
    </source>
</evidence>
<keyword evidence="2" id="KW-1185">Reference proteome</keyword>
<name>A0AAD2JXV8_9AGAR</name>
<accession>A0AAD2JXV8</accession>
<dbReference type="Proteomes" id="UP001295794">
    <property type="component" value="Unassembled WGS sequence"/>
</dbReference>
<feature type="non-terminal residue" evidence="1">
    <location>
        <position position="1"/>
    </location>
</feature>
<proteinExistence type="predicted"/>
<comment type="caution">
    <text evidence="1">The sequence shown here is derived from an EMBL/GenBank/DDBJ whole genome shotgun (WGS) entry which is preliminary data.</text>
</comment>